<sequence>MSAGNHLEVDVASIPVKPASAKEVRELEIALIIGTLLRPDVIQEILHPREFTTWVDSLAVAAGALAREKAGYTVAKIAEELGRSETTIRNHLQGKTKAGQLVRETYDMIKTGKLKITIPTPECEETKKKLETVKTTLKELLEKL</sequence>
<organism evidence="1 2">
    <name type="scientific">Aeropyrum pernix</name>
    <dbReference type="NCBI Taxonomy" id="56636"/>
    <lineage>
        <taxon>Archaea</taxon>
        <taxon>Thermoproteota</taxon>
        <taxon>Thermoprotei</taxon>
        <taxon>Desulfurococcales</taxon>
        <taxon>Desulfurococcaceae</taxon>
        <taxon>Aeropyrum</taxon>
    </lineage>
</organism>
<dbReference type="EMBL" id="BDMD01000024">
    <property type="protein sequence ID" value="GBF08807.1"/>
    <property type="molecule type" value="Genomic_DNA"/>
</dbReference>
<dbReference type="NCBIfam" id="TIGR03879">
    <property type="entry name" value="near_KaiC_dom"/>
    <property type="match status" value="1"/>
</dbReference>
<dbReference type="PANTHER" id="PTHR40727:SF1">
    <property type="entry name" value="BACTERIO-OPSIN ACTIVATOR"/>
    <property type="match status" value="1"/>
</dbReference>
<dbReference type="InterPro" id="IPR022285">
    <property type="entry name" value="CHP03879_regulat_dom_put"/>
</dbReference>
<evidence type="ECO:0000313" key="2">
    <source>
        <dbReference type="Proteomes" id="UP000291213"/>
    </source>
</evidence>
<reference evidence="1 2" key="1">
    <citation type="submission" date="2017-02" db="EMBL/GenBank/DDBJ databases">
        <title>isolation and characterization of a novel temperate virus Aeropyrum globular virus 1 infecting hyperthermophilic archaeon Aeropyrum.</title>
        <authorList>
            <person name="Yumiya M."/>
            <person name="Yoshida T."/>
            <person name="Sako Y."/>
        </authorList>
    </citation>
    <scope>NUCLEOTIDE SEQUENCE [LARGE SCALE GENOMIC DNA]</scope>
    <source>
        <strain evidence="1 2">YK1-12-2013</strain>
    </source>
</reference>
<dbReference type="Proteomes" id="UP000291213">
    <property type="component" value="Unassembled WGS sequence"/>
</dbReference>
<accession>A0A401H8Q9</accession>
<name>A0A401H8Q9_AERPX</name>
<comment type="caution">
    <text evidence="1">The sequence shown here is derived from an EMBL/GenBank/DDBJ whole genome shotgun (WGS) entry which is preliminary data.</text>
</comment>
<dbReference type="PANTHER" id="PTHR40727">
    <property type="entry name" value="TRANSCRIPTION REGULATOR, ENCODED NEXT TO RECA SUPERFAMILY ATPASE-RELATED"/>
    <property type="match status" value="1"/>
</dbReference>
<gene>
    <name evidence="1" type="ORF">apy_05320</name>
</gene>
<proteinExistence type="predicted"/>
<dbReference type="RefSeq" id="WP_243637236.1">
    <property type="nucleotide sequence ID" value="NZ_BDMD01000024.1"/>
</dbReference>
<evidence type="ECO:0000313" key="1">
    <source>
        <dbReference type="EMBL" id="GBF08807.1"/>
    </source>
</evidence>
<protein>
    <submittedName>
        <fullName evidence="1">Predicted transcriptional regulator</fullName>
    </submittedName>
</protein>
<dbReference type="AlphaFoldDB" id="A0A401H8Q9"/>
<dbReference type="Gene3D" id="1.10.10.60">
    <property type="entry name" value="Homeodomain-like"/>
    <property type="match status" value="1"/>
</dbReference>